<dbReference type="OrthoDB" id="429427at2759"/>
<dbReference type="GO" id="GO:0005634">
    <property type="term" value="C:nucleus"/>
    <property type="evidence" value="ECO:0007669"/>
    <property type="project" value="UniProtKB-SubCell"/>
</dbReference>
<dbReference type="InterPro" id="IPR012890">
    <property type="entry name" value="GCFC2-like"/>
</dbReference>
<accession>A0A3P7N440</accession>
<dbReference type="Proteomes" id="UP000271098">
    <property type="component" value="Unassembled WGS sequence"/>
</dbReference>
<evidence type="ECO:0000313" key="4">
    <source>
        <dbReference type="EMBL" id="VDN29998.1"/>
    </source>
</evidence>
<evidence type="ECO:0000313" key="5">
    <source>
        <dbReference type="Proteomes" id="UP000271098"/>
    </source>
</evidence>
<keyword evidence="2" id="KW-0539">Nucleus</keyword>
<dbReference type="EMBL" id="UYRT01085328">
    <property type="protein sequence ID" value="VDN29998.1"/>
    <property type="molecule type" value="Genomic_DNA"/>
</dbReference>
<gene>
    <name evidence="4" type="ORF">GPUH_LOCUS17542</name>
</gene>
<protein>
    <submittedName>
        <fullName evidence="4">Uncharacterized protein</fullName>
    </submittedName>
</protein>
<feature type="region of interest" description="Disordered" evidence="3">
    <location>
        <begin position="39"/>
        <end position="63"/>
    </location>
</feature>
<feature type="compositionally biased region" description="Polar residues" evidence="3">
    <location>
        <begin position="39"/>
        <end position="49"/>
    </location>
</feature>
<dbReference type="GO" id="GO:0003677">
    <property type="term" value="F:DNA binding"/>
    <property type="evidence" value="ECO:0007669"/>
    <property type="project" value="InterPro"/>
</dbReference>
<evidence type="ECO:0000256" key="2">
    <source>
        <dbReference type="ARBA" id="ARBA00023242"/>
    </source>
</evidence>
<proteinExistence type="predicted"/>
<name>A0A3P7N440_9BILA</name>
<sequence>MARKSRQRHRDEEATSEEIKPSAAPDMVQVKQEITVSETVSSTNSMRHYSSSHKVKSEFKEERTLERIEEESLTKNKFSSSFRGEIPDAKTVYEARKRREKMRLIGTNGQIPLDDVQRLKARIVLVRIKIFNEKNSGEIPDAKTVYEARKRREKMRLIGTNGQIPLDDVQRLKDKSIARSRLIREDDNDMSDEETEGGRFYSAKGLAAEEDERRRIEHFDFLAHEEEGK</sequence>
<dbReference type="GO" id="GO:0000398">
    <property type="term" value="P:mRNA splicing, via spliceosome"/>
    <property type="evidence" value="ECO:0007669"/>
    <property type="project" value="InterPro"/>
</dbReference>
<feature type="region of interest" description="Disordered" evidence="3">
    <location>
        <begin position="1"/>
        <end position="27"/>
    </location>
</feature>
<dbReference type="AlphaFoldDB" id="A0A3P7N440"/>
<evidence type="ECO:0000256" key="1">
    <source>
        <dbReference type="ARBA" id="ARBA00004123"/>
    </source>
</evidence>
<feature type="compositionally biased region" description="Basic and acidic residues" evidence="3">
    <location>
        <begin position="9"/>
        <end position="20"/>
    </location>
</feature>
<organism evidence="4 5">
    <name type="scientific">Gongylonema pulchrum</name>
    <dbReference type="NCBI Taxonomy" id="637853"/>
    <lineage>
        <taxon>Eukaryota</taxon>
        <taxon>Metazoa</taxon>
        <taxon>Ecdysozoa</taxon>
        <taxon>Nematoda</taxon>
        <taxon>Chromadorea</taxon>
        <taxon>Rhabditida</taxon>
        <taxon>Spirurina</taxon>
        <taxon>Spiruromorpha</taxon>
        <taxon>Spiruroidea</taxon>
        <taxon>Gongylonematidae</taxon>
        <taxon>Gongylonema</taxon>
    </lineage>
</organism>
<keyword evidence="5" id="KW-1185">Reference proteome</keyword>
<dbReference type="PANTHER" id="PTHR12214">
    <property type="entry name" value="GC-RICH SEQUENCE DNA-BINDING FACTOR"/>
    <property type="match status" value="1"/>
</dbReference>
<comment type="subcellular location">
    <subcellularLocation>
        <location evidence="1">Nucleus</location>
    </subcellularLocation>
</comment>
<dbReference type="PANTHER" id="PTHR12214:SF0">
    <property type="entry name" value="LD29489P"/>
    <property type="match status" value="1"/>
</dbReference>
<reference evidence="4 5" key="1">
    <citation type="submission" date="2018-11" db="EMBL/GenBank/DDBJ databases">
        <authorList>
            <consortium name="Pathogen Informatics"/>
        </authorList>
    </citation>
    <scope>NUCLEOTIDE SEQUENCE [LARGE SCALE GENOMIC DNA]</scope>
</reference>
<evidence type="ECO:0000256" key="3">
    <source>
        <dbReference type="SAM" id="MobiDB-lite"/>
    </source>
</evidence>